<dbReference type="InterPro" id="IPR036390">
    <property type="entry name" value="WH_DNA-bd_sf"/>
</dbReference>
<dbReference type="InterPro" id="IPR019885">
    <property type="entry name" value="Tscrpt_reg_HTH_AsnC-type_CS"/>
</dbReference>
<dbReference type="Gene3D" id="1.10.10.10">
    <property type="entry name" value="Winged helix-like DNA-binding domain superfamily/Winged helix DNA-binding domain"/>
    <property type="match status" value="1"/>
</dbReference>
<dbReference type="PANTHER" id="PTHR30154">
    <property type="entry name" value="LEUCINE-RESPONSIVE REGULATORY PROTEIN"/>
    <property type="match status" value="1"/>
</dbReference>
<dbReference type="GO" id="GO:0043565">
    <property type="term" value="F:sequence-specific DNA binding"/>
    <property type="evidence" value="ECO:0007669"/>
    <property type="project" value="InterPro"/>
</dbReference>
<dbReference type="Proteomes" id="UP000006690">
    <property type="component" value="Chromosome"/>
</dbReference>
<dbReference type="PROSITE" id="PS50956">
    <property type="entry name" value="HTH_ASNC_2"/>
    <property type="match status" value="1"/>
</dbReference>
<dbReference type="InterPro" id="IPR019887">
    <property type="entry name" value="Tscrpt_reg_AsnC/Lrp_C"/>
</dbReference>
<dbReference type="SUPFAM" id="SSF46785">
    <property type="entry name" value="Winged helix' DNA-binding domain"/>
    <property type="match status" value="1"/>
</dbReference>
<dbReference type="InterPro" id="IPR000485">
    <property type="entry name" value="AsnC-type_HTH_dom"/>
</dbReference>
<dbReference type="PANTHER" id="PTHR30154:SF34">
    <property type="entry name" value="TRANSCRIPTIONAL REGULATOR AZLB"/>
    <property type="match status" value="1"/>
</dbReference>
<proteinExistence type="predicted"/>
<feature type="domain" description="HTH asnC-type" evidence="4">
    <location>
        <begin position="11"/>
        <end position="85"/>
    </location>
</feature>
<keyword evidence="1" id="KW-0805">Transcription regulation</keyword>
<dbReference type="InterPro" id="IPR011991">
    <property type="entry name" value="ArsR-like_HTH"/>
</dbReference>
<dbReference type="PROSITE" id="PS00519">
    <property type="entry name" value="HTH_ASNC_1"/>
    <property type="match status" value="1"/>
</dbReference>
<evidence type="ECO:0000256" key="3">
    <source>
        <dbReference type="ARBA" id="ARBA00023163"/>
    </source>
</evidence>
<dbReference type="EMBL" id="AP012032">
    <property type="protein sequence ID" value="BAK11785.1"/>
    <property type="molecule type" value="Genomic_DNA"/>
</dbReference>
<dbReference type="SMART" id="SM00344">
    <property type="entry name" value="HTH_ASNC"/>
    <property type="match status" value="1"/>
</dbReference>
<dbReference type="GO" id="GO:0005829">
    <property type="term" value="C:cytosol"/>
    <property type="evidence" value="ECO:0007669"/>
    <property type="project" value="TreeGrafter"/>
</dbReference>
<evidence type="ECO:0000313" key="6">
    <source>
        <dbReference type="Proteomes" id="UP000006690"/>
    </source>
</evidence>
<dbReference type="InterPro" id="IPR011008">
    <property type="entry name" value="Dimeric_a/b-barrel"/>
</dbReference>
<dbReference type="GO" id="GO:0043200">
    <property type="term" value="P:response to amino acid"/>
    <property type="evidence" value="ECO:0007669"/>
    <property type="project" value="TreeGrafter"/>
</dbReference>
<reference evidence="6" key="1">
    <citation type="journal article" date="2012" name="Appl. Microbiol. Biotechnol.">
        <title>The complete genome sequence of Pantoea ananatis AJ13355, an organism with great biotechnological potential.</title>
        <authorList>
            <person name="Hara Y."/>
            <person name="Kadotani N."/>
            <person name="Izui H."/>
            <person name="Katashkina J.I."/>
            <person name="Kuvaeva T.M."/>
            <person name="Andreeva I.G."/>
            <person name="Golubeva L.I."/>
            <person name="Malko D.B."/>
            <person name="Makeev V.J."/>
            <person name="Mashko S.V."/>
            <person name="Kozlov Y.I."/>
        </authorList>
    </citation>
    <scope>NUCLEOTIDE SEQUENCE [LARGE SCALE GENOMIC DNA]</scope>
    <source>
        <strain evidence="6">AJ13355</strain>
    </source>
</reference>
<dbReference type="HOGENOM" id="CLU_091233_0_0_6"/>
<organism evidence="5 6">
    <name type="scientific">Pantoea ananatis (strain AJ13355)</name>
    <dbReference type="NCBI Taxonomy" id="932677"/>
    <lineage>
        <taxon>Bacteria</taxon>
        <taxon>Pseudomonadati</taxon>
        <taxon>Pseudomonadota</taxon>
        <taxon>Gammaproteobacteria</taxon>
        <taxon>Enterobacterales</taxon>
        <taxon>Erwiniaceae</taxon>
        <taxon>Pantoea</taxon>
    </lineage>
</organism>
<name>A0A0H3L1P5_PANAA</name>
<protein>
    <submittedName>
        <fullName evidence="5">Leucine-responsive regulatory protein Lrp</fullName>
    </submittedName>
</protein>
<gene>
    <name evidence="5" type="primary">lrp</name>
    <name evidence="5" type="ordered locus">PAJ_1705</name>
</gene>
<dbReference type="CDD" id="cd00090">
    <property type="entry name" value="HTH_ARSR"/>
    <property type="match status" value="1"/>
</dbReference>
<evidence type="ECO:0000313" key="5">
    <source>
        <dbReference type="EMBL" id="BAK11785.1"/>
    </source>
</evidence>
<dbReference type="PRINTS" id="PR00033">
    <property type="entry name" value="HTHASNC"/>
</dbReference>
<evidence type="ECO:0000256" key="2">
    <source>
        <dbReference type="ARBA" id="ARBA00023125"/>
    </source>
</evidence>
<dbReference type="AlphaFoldDB" id="A0A0H3L1P5"/>
<dbReference type="eggNOG" id="COG1522">
    <property type="taxonomic scope" value="Bacteria"/>
</dbReference>
<keyword evidence="2" id="KW-0238">DNA-binding</keyword>
<keyword evidence="3" id="KW-0804">Transcription</keyword>
<sequence length="174" mass="19811">MRGAMNGLMKLDRIDINILVQLQKDGRISNVNLADAVGLSPSPCLQRVKRLEQAGFITGYEAHVNLTKITDSVTVFTEVTLNGHRREDFMKFEAAMREVDELMECHLITGGYDYLLRFITRSIEHYQDVIEKMLDAQIGIDKYFSYIVIKSPVMKSSVPLRSLISKHNPMEFGV</sequence>
<dbReference type="Pfam" id="PF01037">
    <property type="entry name" value="AsnC_trans_reg"/>
    <property type="match status" value="1"/>
</dbReference>
<dbReference type="Pfam" id="PF13412">
    <property type="entry name" value="HTH_24"/>
    <property type="match status" value="1"/>
</dbReference>
<evidence type="ECO:0000259" key="4">
    <source>
        <dbReference type="PROSITE" id="PS50956"/>
    </source>
</evidence>
<dbReference type="InterPro" id="IPR019888">
    <property type="entry name" value="Tscrpt_reg_AsnC-like"/>
</dbReference>
<dbReference type="PATRIC" id="fig|932677.3.peg.1998"/>
<accession>A0A0H3L1P5</accession>
<dbReference type="KEGG" id="paj:PAJ_1705"/>
<dbReference type="GO" id="GO:0006355">
    <property type="term" value="P:regulation of DNA-templated transcription"/>
    <property type="evidence" value="ECO:0007669"/>
    <property type="project" value="UniProtKB-ARBA"/>
</dbReference>
<dbReference type="InterPro" id="IPR036388">
    <property type="entry name" value="WH-like_DNA-bd_sf"/>
</dbReference>
<evidence type="ECO:0000256" key="1">
    <source>
        <dbReference type="ARBA" id="ARBA00023015"/>
    </source>
</evidence>
<dbReference type="SUPFAM" id="SSF54909">
    <property type="entry name" value="Dimeric alpha+beta barrel"/>
    <property type="match status" value="1"/>
</dbReference>
<dbReference type="Gene3D" id="3.30.70.920">
    <property type="match status" value="1"/>
</dbReference>